<dbReference type="InterPro" id="IPR029058">
    <property type="entry name" value="AB_hydrolase_fold"/>
</dbReference>
<name>A0A507F3W9_9FUNG</name>
<evidence type="ECO:0000313" key="3">
    <source>
        <dbReference type="Proteomes" id="UP000320333"/>
    </source>
</evidence>
<dbReference type="Proteomes" id="UP000320333">
    <property type="component" value="Unassembled WGS sequence"/>
</dbReference>
<sequence>MPNTSDAAQAARDAVVKRPLHEADHSGSYFDSPVNGDQIYYKVWSPPSGTTPKAVVLWFHGLGSHCMYEKVMIERFVDSGFVVKSMDYRGHGWTLLKNKNGKMGHHGSFKAIFTDMNHLLLTKKGDSEVPGLPVFVVGESLGGLIATAYVHTQPIKGFKGLIATCPAYKAGKLPAWYLRMAAYVLGDVWPTFSPPLKPVDDAGICTDENRVLAFIADPLSHNAICAKLGKDIMVHGKRILKAAPQFNHPILVAHGLADQITSPAASKQFVENCSSADKEFLGLGDGVLHALFGEPAVKDMLLAKYIAWITERAQ</sequence>
<dbReference type="Gene3D" id="3.40.50.1820">
    <property type="entry name" value="alpha/beta hydrolase"/>
    <property type="match status" value="1"/>
</dbReference>
<dbReference type="OrthoDB" id="10249433at2759"/>
<protein>
    <recommendedName>
        <fullName evidence="1">Serine aminopeptidase S33 domain-containing protein</fullName>
    </recommendedName>
</protein>
<dbReference type="SUPFAM" id="SSF53474">
    <property type="entry name" value="alpha/beta-Hydrolases"/>
    <property type="match status" value="1"/>
</dbReference>
<dbReference type="STRING" id="246404.A0A507F3W9"/>
<reference evidence="2 3" key="1">
    <citation type="journal article" date="2019" name="Sci. Rep.">
        <title>Comparative genomics of chytrid fungi reveal insights into the obligate biotrophic and pathogenic lifestyle of Synchytrium endobioticum.</title>
        <authorList>
            <person name="van de Vossenberg B.T.L.H."/>
            <person name="Warris S."/>
            <person name="Nguyen H.D.T."/>
            <person name="van Gent-Pelzer M.P.E."/>
            <person name="Joly D.L."/>
            <person name="van de Geest H.C."/>
            <person name="Bonants P.J.M."/>
            <person name="Smith D.S."/>
            <person name="Levesque C.A."/>
            <person name="van der Lee T.A.J."/>
        </authorList>
    </citation>
    <scope>NUCLEOTIDE SEQUENCE [LARGE SCALE GENOMIC DNA]</scope>
    <source>
        <strain evidence="2 3">CBS 675.73</strain>
    </source>
</reference>
<feature type="domain" description="Serine aminopeptidase S33" evidence="1">
    <location>
        <begin position="51"/>
        <end position="295"/>
    </location>
</feature>
<dbReference type="PANTHER" id="PTHR11614">
    <property type="entry name" value="PHOSPHOLIPASE-RELATED"/>
    <property type="match status" value="1"/>
</dbReference>
<organism evidence="2 3">
    <name type="scientific">Chytriomyces confervae</name>
    <dbReference type="NCBI Taxonomy" id="246404"/>
    <lineage>
        <taxon>Eukaryota</taxon>
        <taxon>Fungi</taxon>
        <taxon>Fungi incertae sedis</taxon>
        <taxon>Chytridiomycota</taxon>
        <taxon>Chytridiomycota incertae sedis</taxon>
        <taxon>Chytridiomycetes</taxon>
        <taxon>Chytridiales</taxon>
        <taxon>Chytriomycetaceae</taxon>
        <taxon>Chytriomyces</taxon>
    </lineage>
</organism>
<dbReference type="AlphaFoldDB" id="A0A507F3W9"/>
<dbReference type="InterPro" id="IPR022742">
    <property type="entry name" value="Hydrolase_4"/>
</dbReference>
<dbReference type="Pfam" id="PF12146">
    <property type="entry name" value="Hydrolase_4"/>
    <property type="match status" value="1"/>
</dbReference>
<gene>
    <name evidence="2" type="ORF">CcCBS67573_g06664</name>
</gene>
<comment type="caution">
    <text evidence="2">The sequence shown here is derived from an EMBL/GenBank/DDBJ whole genome shotgun (WGS) entry which is preliminary data.</text>
</comment>
<evidence type="ECO:0000313" key="2">
    <source>
        <dbReference type="EMBL" id="TPX70078.1"/>
    </source>
</evidence>
<dbReference type="InterPro" id="IPR051044">
    <property type="entry name" value="MAG_DAG_Lipase"/>
</dbReference>
<dbReference type="EMBL" id="QEAP01000297">
    <property type="protein sequence ID" value="TPX70078.1"/>
    <property type="molecule type" value="Genomic_DNA"/>
</dbReference>
<evidence type="ECO:0000259" key="1">
    <source>
        <dbReference type="Pfam" id="PF12146"/>
    </source>
</evidence>
<accession>A0A507F3W9</accession>
<keyword evidence="3" id="KW-1185">Reference proteome</keyword>
<proteinExistence type="predicted"/>